<dbReference type="Pfam" id="PF01850">
    <property type="entry name" value="PIN"/>
    <property type="match status" value="1"/>
</dbReference>
<evidence type="ECO:0000256" key="1">
    <source>
        <dbReference type="ARBA" id="ARBA00022842"/>
    </source>
</evidence>
<dbReference type="InterPro" id="IPR029060">
    <property type="entry name" value="PIN-like_dom_sf"/>
</dbReference>
<sequence>MAATKSGYIADSSAILATLLPDEKTLPQAKNFLILLETKPIFSSNLLRYEICNGLKSTYLQQRITQKATQTLWKNFLKIPITYLPTNFPQTLKLATKHNLSVYDAAYLHLAKTKKSPLLSLDSRLTKLAQK</sequence>
<dbReference type="InterPro" id="IPR002716">
    <property type="entry name" value="PIN_dom"/>
</dbReference>
<dbReference type="AlphaFoldDB" id="A0A1G1VQB2"/>
<dbReference type="SUPFAM" id="SSF88723">
    <property type="entry name" value="PIN domain-like"/>
    <property type="match status" value="1"/>
</dbReference>
<evidence type="ECO:0000259" key="2">
    <source>
        <dbReference type="Pfam" id="PF01850"/>
    </source>
</evidence>
<dbReference type="InterPro" id="IPR051619">
    <property type="entry name" value="TypeII_TA_RNase_PINc/VapC"/>
</dbReference>
<dbReference type="STRING" id="1797589.A2784_03315"/>
<reference evidence="3 4" key="1">
    <citation type="journal article" date="2016" name="Nat. Commun.">
        <title>Thousands of microbial genomes shed light on interconnected biogeochemical processes in an aquifer system.</title>
        <authorList>
            <person name="Anantharaman K."/>
            <person name="Brown C.T."/>
            <person name="Hug L.A."/>
            <person name="Sharon I."/>
            <person name="Castelle C.J."/>
            <person name="Probst A.J."/>
            <person name="Thomas B.C."/>
            <person name="Singh A."/>
            <person name="Wilkins M.J."/>
            <person name="Karaoz U."/>
            <person name="Brodie E.L."/>
            <person name="Williams K.H."/>
            <person name="Hubbard S.S."/>
            <person name="Banfield J.F."/>
        </authorList>
    </citation>
    <scope>NUCLEOTIDE SEQUENCE [LARGE SCALE GENOMIC DNA]</scope>
</reference>
<organism evidence="3 4">
    <name type="scientific">Candidatus Chisholmbacteria bacterium RIFCSPHIGHO2_01_FULL_48_12</name>
    <dbReference type="NCBI Taxonomy" id="1797589"/>
    <lineage>
        <taxon>Bacteria</taxon>
        <taxon>Candidatus Chisholmiibacteriota</taxon>
    </lineage>
</organism>
<feature type="domain" description="PIN" evidence="2">
    <location>
        <begin position="8"/>
        <end position="129"/>
    </location>
</feature>
<proteinExistence type="predicted"/>
<dbReference type="Gene3D" id="3.40.50.1010">
    <property type="entry name" value="5'-nuclease"/>
    <property type="match status" value="1"/>
</dbReference>
<name>A0A1G1VQB2_9BACT</name>
<keyword evidence="1" id="KW-0460">Magnesium</keyword>
<evidence type="ECO:0000313" key="4">
    <source>
        <dbReference type="Proteomes" id="UP000177324"/>
    </source>
</evidence>
<dbReference type="PANTHER" id="PTHR35901:SF1">
    <property type="entry name" value="EXONUCLEASE VAPC9"/>
    <property type="match status" value="1"/>
</dbReference>
<dbReference type="CDD" id="cd09873">
    <property type="entry name" value="PIN_Pae0151-like"/>
    <property type="match status" value="1"/>
</dbReference>
<evidence type="ECO:0000313" key="3">
    <source>
        <dbReference type="EMBL" id="OGY17417.1"/>
    </source>
</evidence>
<dbReference type="EMBL" id="MHCH01000026">
    <property type="protein sequence ID" value="OGY17417.1"/>
    <property type="molecule type" value="Genomic_DNA"/>
</dbReference>
<accession>A0A1G1VQB2</accession>
<protein>
    <recommendedName>
        <fullName evidence="2">PIN domain-containing protein</fullName>
    </recommendedName>
</protein>
<dbReference type="PANTHER" id="PTHR35901">
    <property type="entry name" value="RIBONUCLEASE VAPC3"/>
    <property type="match status" value="1"/>
</dbReference>
<gene>
    <name evidence="3" type="ORF">A2784_03315</name>
</gene>
<comment type="caution">
    <text evidence="3">The sequence shown here is derived from an EMBL/GenBank/DDBJ whole genome shotgun (WGS) entry which is preliminary data.</text>
</comment>
<dbReference type="InterPro" id="IPR044153">
    <property type="entry name" value="PIN_Pae0151-like"/>
</dbReference>
<dbReference type="Proteomes" id="UP000177324">
    <property type="component" value="Unassembled WGS sequence"/>
</dbReference>